<evidence type="ECO:0000313" key="3">
    <source>
        <dbReference type="EMBL" id="SFE30080.1"/>
    </source>
</evidence>
<dbReference type="EMBL" id="FOMX01000011">
    <property type="protein sequence ID" value="SFE30080.1"/>
    <property type="molecule type" value="Genomic_DNA"/>
</dbReference>
<keyword evidence="4" id="KW-1185">Reference proteome</keyword>
<dbReference type="Gene3D" id="1.25.40.10">
    <property type="entry name" value="Tetratricopeptide repeat domain"/>
    <property type="match status" value="6"/>
</dbReference>
<evidence type="ECO:0000256" key="2">
    <source>
        <dbReference type="ARBA" id="ARBA00022803"/>
    </source>
</evidence>
<dbReference type="PANTHER" id="PTHR45586">
    <property type="entry name" value="TPR REPEAT-CONTAINING PROTEIN PA4667"/>
    <property type="match status" value="1"/>
</dbReference>
<accession>A0A1I1ZID4</accession>
<evidence type="ECO:0000256" key="1">
    <source>
        <dbReference type="ARBA" id="ARBA00022737"/>
    </source>
</evidence>
<evidence type="ECO:0000313" key="4">
    <source>
        <dbReference type="Proteomes" id="UP000199400"/>
    </source>
</evidence>
<dbReference type="RefSeq" id="WP_096332682.1">
    <property type="nucleotide sequence ID" value="NZ_FOMX01000011.1"/>
</dbReference>
<gene>
    <name evidence="3" type="ORF">SAMN02745121_03783</name>
</gene>
<dbReference type="STRING" id="54.SAMN02745121_03783"/>
<protein>
    <submittedName>
        <fullName evidence="3">Tetratricopeptide repeat-containing protein</fullName>
    </submittedName>
</protein>
<sequence>MPETAEMPLLEMLQVLSRTPTSEPQLRAVVAVTCARWCVVRGEDGEAQRLLAHALELVPDLRPAMRLLYRIFLRRGDIRNSVRYLDLEIRATRHPREAAALYRERGQLVETHFKDRAAALQCYQAALRATPKDLAVLRSVEAVTLVQGNLMALVANLEAQLEVLHDPRAVAAVARDLAVLETRQGGDLNLAAALLIAASEEQPGNLLLIQDLFRVAEAAGNAELMLRALEAEADARPPEQRAGPLARASLVLREVRERAAAVSLLHAAAKLQPDNFSLWRNLEELAMATARYDVAVEACAGQLKAIGGSDPGTEAELFYRLGKLAMIRLDRVSEGLGAMRRALKLFPGHTPALEDAGRYLIANESWHQLLELLKLQVATAEAAGLSPEERAQAQLRAGQVLEENLKELEGARQLYEEAVASSPTYRPALDRLERVLLQLGRFDGLRELYSGELQRGVGGPRRVFLLSILARLHERQGDPSAAIKCLVALLKEFPEHLPSLQQLARLLAKAGRARELLQVTEQEIKLTISPLRRAKLLFRSAELALQMGDTGHAEASLQESLEEVPDHPPTLALLERILRDRGDDVGIIDLLRRRLQRAVDPAQRLSLHLEIIHRLLALGELPQALDEVDLVLQTWPDHLSTLHTGERLAAALGRTEALLGYLARHFDLSRGQRARALLIYRAALVRASDPAGIWADPGQAEQATGELRRALAQWPSLGGGWTTLLEHCAANGDGAELRVAARGALAHERGLGNRQAAALLLAEMSDSPALGVQYLEAAAEARPRDLNTQLRLARAARFSRRPDLVRAGMTAALAITAAEESGDPTFTHSLRYRAARAAESAGDLDAADAGYAEILAKDARYEPARRGQARIAARRNLAPTRRAAADLNTAAAAEKDYVERAALLCGSADLYVRVGDLDEALSRLNAALVTWPKYLPALHAKACLMEQRGAPADLVVAADLLAQIAMLVGDPAHQLALCVRAGLLAVRARDPARAWRALARALDIEPASDPAFSALWRTREQHGREGALPLLGPLTRRFDALQAARSLTPEAARAIARIVEVSDGNASAAGLLERAVGSFPEHVALRVDLARLYARAGRGGEAVAQLQQALQRETSPELRAVLEFLLADAHERNGAPDAAFEHYLAASRGGFQAFVALRAADRIASAIGTVDQRVEVLQRLLELGDADERVRSLRALADIDRRVRGRPEEAAGLLRELLRLRPANTDVILELHALLIELGRADEARVALQAGIAAQRALLRDRGLVRPHKAGRPETEVVVDADPIAGLLRLFDAAEESGGVYVCAAVLETVDPDLVPAGRRCEVLQPAPWPLPTAPDKPQPFFTVDDPACAAAVHLLQAGVKYMSGIPGAPPPPVNLAQRHSLPAASSVAVVTRALARTLGVGEPLLFLNPSDDNGVVAHVGTAPVLLIGRKINSAPFSPTSREAIGRALFRLSTGGDHLHHAMDDVGVMAVLHGLASCAGVELDDIHPRDESVSDAIIEGLAGAGVAVDFGDDAEVLARNLQQFSMPVLRDTLRQGEDRAGAIACGDPRVPLRRLSARPAGSEAAAPPSLAVPRAAALVAYLVSEEHLALRRALGYNVELELELSDVEELPA</sequence>
<reference evidence="4" key="1">
    <citation type="submission" date="2016-10" db="EMBL/GenBank/DDBJ databases">
        <authorList>
            <person name="Varghese N."/>
            <person name="Submissions S."/>
        </authorList>
    </citation>
    <scope>NUCLEOTIDE SEQUENCE [LARGE SCALE GENOMIC DNA]</scope>
    <source>
        <strain evidence="4">ATCC 25963</strain>
    </source>
</reference>
<dbReference type="InterPro" id="IPR011990">
    <property type="entry name" value="TPR-like_helical_dom_sf"/>
</dbReference>
<dbReference type="OrthoDB" id="5476047at2"/>
<dbReference type="Pfam" id="PF14559">
    <property type="entry name" value="TPR_19"/>
    <property type="match status" value="2"/>
</dbReference>
<dbReference type="SUPFAM" id="SSF48452">
    <property type="entry name" value="TPR-like"/>
    <property type="match status" value="4"/>
</dbReference>
<dbReference type="InterPro" id="IPR051012">
    <property type="entry name" value="CellSynth/LPSAsmb/PSIAsmb"/>
</dbReference>
<dbReference type="InterPro" id="IPR019734">
    <property type="entry name" value="TPR_rpt"/>
</dbReference>
<keyword evidence="1" id="KW-0677">Repeat</keyword>
<name>A0A1I1ZID4_9BACT</name>
<keyword evidence="2" id="KW-0802">TPR repeat</keyword>
<proteinExistence type="predicted"/>
<dbReference type="SMART" id="SM00028">
    <property type="entry name" value="TPR"/>
    <property type="match status" value="7"/>
</dbReference>
<dbReference type="PANTHER" id="PTHR45586:SF1">
    <property type="entry name" value="LIPOPOLYSACCHARIDE ASSEMBLY PROTEIN B"/>
    <property type="match status" value="1"/>
</dbReference>
<dbReference type="Proteomes" id="UP000199400">
    <property type="component" value="Unassembled WGS sequence"/>
</dbReference>
<organism evidence="3 4">
    <name type="scientific">Nannocystis exedens</name>
    <dbReference type="NCBI Taxonomy" id="54"/>
    <lineage>
        <taxon>Bacteria</taxon>
        <taxon>Pseudomonadati</taxon>
        <taxon>Myxococcota</taxon>
        <taxon>Polyangia</taxon>
        <taxon>Nannocystales</taxon>
        <taxon>Nannocystaceae</taxon>
        <taxon>Nannocystis</taxon>
    </lineage>
</organism>